<dbReference type="InterPro" id="IPR035225">
    <property type="entry name" value="DUF5338"/>
</dbReference>
<comment type="caution">
    <text evidence="1">The sequence shown here is derived from an EMBL/GenBank/DDBJ whole genome shotgun (WGS) entry which is preliminary data.</text>
</comment>
<dbReference type="OrthoDB" id="8686887at2"/>
<dbReference type="STRING" id="1777138.AWB77_00244"/>
<proteinExistence type="predicted"/>
<organism evidence="1 2">
    <name type="scientific">Caballeronia fortuita</name>
    <dbReference type="NCBI Taxonomy" id="1777138"/>
    <lineage>
        <taxon>Bacteria</taxon>
        <taxon>Pseudomonadati</taxon>
        <taxon>Pseudomonadota</taxon>
        <taxon>Betaproteobacteria</taxon>
        <taxon>Burkholderiales</taxon>
        <taxon>Burkholderiaceae</taxon>
        <taxon>Caballeronia</taxon>
    </lineage>
</organism>
<accession>A0A157Z4Y2</accession>
<reference evidence="1" key="1">
    <citation type="submission" date="2016-01" db="EMBL/GenBank/DDBJ databases">
        <authorList>
            <person name="Peeters C."/>
        </authorList>
    </citation>
    <scope>NUCLEOTIDE SEQUENCE</scope>
    <source>
        <strain evidence="1">LMG 29320</strain>
    </source>
</reference>
<dbReference type="Proteomes" id="UP000054903">
    <property type="component" value="Unassembled WGS sequence"/>
</dbReference>
<evidence type="ECO:0000313" key="1">
    <source>
        <dbReference type="EMBL" id="SAK40591.1"/>
    </source>
</evidence>
<evidence type="ECO:0000313" key="2">
    <source>
        <dbReference type="Proteomes" id="UP000054903"/>
    </source>
</evidence>
<dbReference type="EMBL" id="FCNX02000001">
    <property type="protein sequence ID" value="SAK40591.1"/>
    <property type="molecule type" value="Genomic_DNA"/>
</dbReference>
<sequence length="88" mass="9705">MEKMSLSQRIAAQVLAESTGPSGAVNRATFLGIQSEVQRAIEEGWSILAIHRALQDSGVISFGYQAFRRYVKALIIDKNLAGIRTNQR</sequence>
<name>A0A157Z4Y2_9BURK</name>
<dbReference type="Pfam" id="PF17273">
    <property type="entry name" value="DUF5338"/>
    <property type="match status" value="1"/>
</dbReference>
<protein>
    <recommendedName>
        <fullName evidence="3">Conjugal transfer protein TraK</fullName>
    </recommendedName>
</protein>
<evidence type="ECO:0008006" key="3">
    <source>
        <dbReference type="Google" id="ProtNLM"/>
    </source>
</evidence>
<gene>
    <name evidence="1" type="ORF">AWB77_00244</name>
</gene>
<dbReference type="RefSeq" id="WP_061132570.1">
    <property type="nucleotide sequence ID" value="NZ_FCNX02000001.1"/>
</dbReference>
<dbReference type="AlphaFoldDB" id="A0A157Z4Y2"/>
<keyword evidence="2" id="KW-1185">Reference proteome</keyword>